<dbReference type="PANTHER" id="PTHR15535">
    <property type="entry name" value="TRANSMEMBRANE PROTEIN 2-RELATED"/>
    <property type="match status" value="1"/>
</dbReference>
<dbReference type="Pfam" id="PF24605">
    <property type="entry name" value="CEMIP_X"/>
    <property type="match status" value="1"/>
</dbReference>
<dbReference type="InterPro" id="IPR000884">
    <property type="entry name" value="TSP1_rpt"/>
</dbReference>
<sequence length="1219" mass="135274">MIFCWIRSHVLALFIVIVTNEVADSVATCPHDDASLKSWSDTATWPSGKPTPGANVIIDTGILLDESPLTLTGIVVTSSGKLVFSPNIDITLTIKFIEISGEVYIGSESCLHQGKVHVILAGKRGDFTGIGKCILVKRGGTLEVHGKKKLSWSKLDGTLEKLSKLNGILYDHRVDGPNDPDAWMDALVVYVLEINPQNQAVVKRFEVFGFYFWNHLERRDKLKQIIAALGNNEVLLVSLRKNLILDYDLTEIYNVFETLLFGRVTGSSKLRTVSNNKNAYAGLVYKTSTGVVVRESLTPPSSAGSLATVELTLWDKGLKFLVESFTDTDETWKAKQNFFIFTTSAAYPIITLIDYVTTWENGDRVVISSTDYDWNQAEEATIIECSSCSNKQVRIDLPPRYTHWGGVEDGVVDMRAEVALLSRNIIFEGQMETSCYVNDANNQGGCSNYDYDTYGGHIKFLYGFRNVRVEGVELYHMGQQTDVGSYPLHFHMCKDTRSYTNKPYLKENSIHHTFSRCVTIHGTHGVLIKDNVCYRSLGHSYFLEDGGEKYNTFDGNLALGTLKAKLIPSDITDPTSYWIINPLNDLKNNVGAGGEGNGIWYIYPESPLGLSATENFMAVGEARHTAISFFENNVVHGYTNGLLIENKLTPNGLVDGINDYQPVEDPTNSSSPDQKVRLIGLTAYNNWNQNAWIRGGFIEISNSSFLGSITGLIYARAISQEQFIKDSVFIGESNNFGEPATFISKGSTINYHRSIPINWDVTIPRQGFVFYDGPVFAENLWFKGYKKTPYYNMGAIGFLRLNKFSSSTVNSMKAAKFAFIDGDSTGNRVLSGDDTDPGYGSKDGDKAATFQDVDGSVSGTANNQIVKPYDYYVTDQCRKRLNWKMAICPHDYGKIRPRVPNNYKGITEPIMTRLDTGAEEQLTGVESADFVVILGGSKRYILHWSSQIPNPLEIHSDGIEKDKWVTFGVCLPRGVSFNLFSFFPHWAPTLSSWIAASSIADLESTINDGKKFYYDVTNGVLYFKFINQYNRQPGETTACPRQRCPMVTISLTGTDINYNDADCRARMYIQKSMVNLAIDTTSLATVFDHPPAGVGARSTRPFRDRGSVDGAWSDFGPWQSCSVTCGGGLQKRYRYCNNPIPHGGVYCMGSAEEQQHCNIQTCGFDGVLRSWSEFSSCVSVNACKGKKSRSRTCSYPTNGDNYCNGAVEEVASCDACFGG</sequence>
<evidence type="ECO:0000256" key="7">
    <source>
        <dbReference type="SAM" id="SignalP"/>
    </source>
</evidence>
<keyword evidence="6" id="KW-0326">Glycosidase</keyword>
<comment type="caution">
    <text evidence="9">The sequence shown here is derived from an EMBL/GenBank/DDBJ whole genome shotgun (WGS) entry which is preliminary data.</text>
</comment>
<evidence type="ECO:0000256" key="4">
    <source>
        <dbReference type="ARBA" id="ARBA00023157"/>
    </source>
</evidence>
<keyword evidence="10" id="KW-1185">Reference proteome</keyword>
<dbReference type="InterPro" id="IPR036383">
    <property type="entry name" value="TSP1_rpt_sf"/>
</dbReference>
<evidence type="ECO:0000256" key="2">
    <source>
        <dbReference type="ARBA" id="ARBA00022737"/>
    </source>
</evidence>
<gene>
    <name evidence="9" type="ORF">ACJMK2_007911</name>
</gene>
<keyword evidence="3" id="KW-0378">Hydrolase</keyword>
<keyword evidence="4" id="KW-1015">Disulfide bond</keyword>
<keyword evidence="2" id="KW-0677">Repeat</keyword>
<evidence type="ECO:0000256" key="1">
    <source>
        <dbReference type="ARBA" id="ARBA00007586"/>
    </source>
</evidence>
<dbReference type="AlphaFoldDB" id="A0ABD3VK67"/>
<dbReference type="InterPro" id="IPR055400">
    <property type="entry name" value="CEMIP_X"/>
</dbReference>
<protein>
    <recommendedName>
        <fullName evidence="8">G8 domain-containing protein</fullName>
    </recommendedName>
</protein>
<feature type="signal peptide" evidence="7">
    <location>
        <begin position="1"/>
        <end position="23"/>
    </location>
</feature>
<comment type="similarity">
    <text evidence="1">Belongs to the CEMIP family.</text>
</comment>
<name>A0ABD3VK67_SINWO</name>
<dbReference type="Pfam" id="PF24606">
    <property type="entry name" value="CEMIP_beta-hel"/>
    <property type="match status" value="1"/>
</dbReference>
<organism evidence="9 10">
    <name type="scientific">Sinanodonta woodiana</name>
    <name type="common">Chinese pond mussel</name>
    <name type="synonym">Anodonta woodiana</name>
    <dbReference type="NCBI Taxonomy" id="1069815"/>
    <lineage>
        <taxon>Eukaryota</taxon>
        <taxon>Metazoa</taxon>
        <taxon>Spiralia</taxon>
        <taxon>Lophotrochozoa</taxon>
        <taxon>Mollusca</taxon>
        <taxon>Bivalvia</taxon>
        <taxon>Autobranchia</taxon>
        <taxon>Heteroconchia</taxon>
        <taxon>Palaeoheterodonta</taxon>
        <taxon>Unionida</taxon>
        <taxon>Unionoidea</taxon>
        <taxon>Unionidae</taxon>
        <taxon>Unioninae</taxon>
        <taxon>Sinanodonta</taxon>
    </lineage>
</organism>
<evidence type="ECO:0000256" key="5">
    <source>
        <dbReference type="ARBA" id="ARBA00023180"/>
    </source>
</evidence>
<keyword evidence="5" id="KW-0325">Glycoprotein</keyword>
<dbReference type="InterPro" id="IPR019316">
    <property type="entry name" value="G8_domain"/>
</dbReference>
<dbReference type="SMART" id="SM01225">
    <property type="entry name" value="G8"/>
    <property type="match status" value="1"/>
</dbReference>
<dbReference type="PROSITE" id="PS50092">
    <property type="entry name" value="TSP1"/>
    <property type="match status" value="1"/>
</dbReference>
<dbReference type="Proteomes" id="UP001634394">
    <property type="component" value="Unassembled WGS sequence"/>
</dbReference>
<feature type="domain" description="G8" evidence="8">
    <location>
        <begin position="43"/>
        <end position="157"/>
    </location>
</feature>
<dbReference type="EMBL" id="JBJQND010000011">
    <property type="protein sequence ID" value="KAL3861897.1"/>
    <property type="molecule type" value="Genomic_DNA"/>
</dbReference>
<dbReference type="GO" id="GO:0016798">
    <property type="term" value="F:hydrolase activity, acting on glycosyl bonds"/>
    <property type="evidence" value="ECO:0007669"/>
    <property type="project" value="UniProtKB-KW"/>
</dbReference>
<evidence type="ECO:0000256" key="3">
    <source>
        <dbReference type="ARBA" id="ARBA00022801"/>
    </source>
</evidence>
<dbReference type="InterPro" id="IPR055401">
    <property type="entry name" value="CEMIP_beta-hel_dom"/>
</dbReference>
<dbReference type="FunFam" id="2.20.100.10:FF:000007">
    <property type="entry name" value="Thrombospondin 1"/>
    <property type="match status" value="1"/>
</dbReference>
<dbReference type="SUPFAM" id="SSF82895">
    <property type="entry name" value="TSP-1 type 1 repeat"/>
    <property type="match status" value="2"/>
</dbReference>
<dbReference type="PROSITE" id="PS51484">
    <property type="entry name" value="G8"/>
    <property type="match status" value="1"/>
</dbReference>
<evidence type="ECO:0000259" key="8">
    <source>
        <dbReference type="PROSITE" id="PS51484"/>
    </source>
</evidence>
<evidence type="ECO:0000313" key="9">
    <source>
        <dbReference type="EMBL" id="KAL3861897.1"/>
    </source>
</evidence>
<dbReference type="Pfam" id="PF10162">
    <property type="entry name" value="G8"/>
    <property type="match status" value="1"/>
</dbReference>
<proteinExistence type="inferred from homology"/>
<dbReference type="Pfam" id="PF00090">
    <property type="entry name" value="TSP_1"/>
    <property type="match status" value="2"/>
</dbReference>
<keyword evidence="7" id="KW-0732">Signal</keyword>
<accession>A0ABD3VK67</accession>
<evidence type="ECO:0000256" key="6">
    <source>
        <dbReference type="ARBA" id="ARBA00023295"/>
    </source>
</evidence>
<dbReference type="SMART" id="SM00209">
    <property type="entry name" value="TSP1"/>
    <property type="match status" value="2"/>
</dbReference>
<feature type="chain" id="PRO_5044895980" description="G8 domain-containing protein" evidence="7">
    <location>
        <begin position="24"/>
        <end position="1219"/>
    </location>
</feature>
<reference evidence="9 10" key="1">
    <citation type="submission" date="2024-11" db="EMBL/GenBank/DDBJ databases">
        <title>Chromosome-level genome assembly of the freshwater bivalve Anodonta woodiana.</title>
        <authorList>
            <person name="Chen X."/>
        </authorList>
    </citation>
    <scope>NUCLEOTIDE SEQUENCE [LARGE SCALE GENOMIC DNA]</scope>
    <source>
        <strain evidence="9">MN2024</strain>
        <tissue evidence="9">Gills</tissue>
    </source>
</reference>
<dbReference type="PANTHER" id="PTHR15535:SF17">
    <property type="entry name" value="TRANSMEMBRANE PROTEIN"/>
    <property type="match status" value="1"/>
</dbReference>
<dbReference type="Gene3D" id="2.20.100.10">
    <property type="entry name" value="Thrombospondin type-1 (TSP1) repeat"/>
    <property type="match status" value="2"/>
</dbReference>
<evidence type="ECO:0000313" key="10">
    <source>
        <dbReference type="Proteomes" id="UP001634394"/>
    </source>
</evidence>
<dbReference type="InterPro" id="IPR052252">
    <property type="entry name" value="CEMIP/CEMIP2"/>
</dbReference>